<keyword evidence="4" id="KW-1185">Reference proteome</keyword>
<feature type="transmembrane region" description="Helical" evidence="2">
    <location>
        <begin position="544"/>
        <end position="569"/>
    </location>
</feature>
<feature type="transmembrane region" description="Helical" evidence="2">
    <location>
        <begin position="341"/>
        <end position="360"/>
    </location>
</feature>
<feature type="transmembrane region" description="Helical" evidence="2">
    <location>
        <begin position="367"/>
        <end position="384"/>
    </location>
</feature>
<accession>F4LLX6</accession>
<dbReference type="EMBL" id="CP002696">
    <property type="protein sequence ID" value="AEE15668.1"/>
    <property type="molecule type" value="Genomic_DNA"/>
</dbReference>
<feature type="transmembrane region" description="Helical" evidence="2">
    <location>
        <begin position="439"/>
        <end position="460"/>
    </location>
</feature>
<reference evidence="4" key="1">
    <citation type="submission" date="2011-04" db="EMBL/GenBank/DDBJ databases">
        <title>The complete genome of Treponema brennaborense DSM 12168.</title>
        <authorList>
            <person name="Lucas S."/>
            <person name="Han J."/>
            <person name="Lapidus A."/>
            <person name="Bruce D."/>
            <person name="Goodwin L."/>
            <person name="Pitluck S."/>
            <person name="Peters L."/>
            <person name="Kyrpides N."/>
            <person name="Mavromatis K."/>
            <person name="Ivanova N."/>
            <person name="Mikhailova N."/>
            <person name="Pagani I."/>
            <person name="Teshima H."/>
            <person name="Detter J.C."/>
            <person name="Tapia R."/>
            <person name="Han C."/>
            <person name="Land M."/>
            <person name="Hauser L."/>
            <person name="Markowitz V."/>
            <person name="Cheng J.-F."/>
            <person name="Hugenholtz P."/>
            <person name="Woyke T."/>
            <person name="Wu D."/>
            <person name="Gronow S."/>
            <person name="Wellnitz S."/>
            <person name="Brambilla E."/>
            <person name="Klenk H.-P."/>
            <person name="Eisen J.A."/>
        </authorList>
    </citation>
    <scope>NUCLEOTIDE SEQUENCE [LARGE SCALE GENOMIC DNA]</scope>
    <source>
        <strain evidence="4">DSM 12168 / CIP 105900 / DD5/3</strain>
    </source>
</reference>
<keyword evidence="2" id="KW-0812">Transmembrane</keyword>
<feature type="transmembrane region" description="Helical" evidence="2">
    <location>
        <begin position="876"/>
        <end position="894"/>
    </location>
</feature>
<feature type="transmembrane region" description="Helical" evidence="2">
    <location>
        <begin position="472"/>
        <end position="495"/>
    </location>
</feature>
<feature type="transmembrane region" description="Helical" evidence="2">
    <location>
        <begin position="932"/>
        <end position="953"/>
    </location>
</feature>
<dbReference type="GO" id="GO:0042910">
    <property type="term" value="F:xenobiotic transmembrane transporter activity"/>
    <property type="evidence" value="ECO:0007669"/>
    <property type="project" value="TreeGrafter"/>
</dbReference>
<dbReference type="Gene3D" id="3.30.2090.10">
    <property type="entry name" value="Multidrug efflux transporter AcrB TolC docking domain, DN and DC subdomains"/>
    <property type="match status" value="2"/>
</dbReference>
<dbReference type="PRINTS" id="PR00702">
    <property type="entry name" value="ACRIFLAVINRP"/>
</dbReference>
<dbReference type="AlphaFoldDB" id="F4LLX6"/>
<evidence type="ECO:0000256" key="2">
    <source>
        <dbReference type="SAM" id="Phobius"/>
    </source>
</evidence>
<dbReference type="GO" id="GO:0005886">
    <property type="term" value="C:plasma membrane"/>
    <property type="evidence" value="ECO:0007669"/>
    <property type="project" value="TreeGrafter"/>
</dbReference>
<dbReference type="Gene3D" id="1.20.1640.10">
    <property type="entry name" value="Multidrug efflux transporter AcrB transmembrane domain"/>
    <property type="match status" value="2"/>
</dbReference>
<dbReference type="SUPFAM" id="SSF82693">
    <property type="entry name" value="Multidrug efflux transporter AcrB pore domain, PN1, PN2, PC1 and PC2 subdomains"/>
    <property type="match status" value="3"/>
</dbReference>
<feature type="region of interest" description="Disordered" evidence="1">
    <location>
        <begin position="1058"/>
        <end position="1105"/>
    </location>
</feature>
<evidence type="ECO:0000256" key="1">
    <source>
        <dbReference type="SAM" id="MobiDB-lite"/>
    </source>
</evidence>
<feature type="transmembrane region" description="Helical" evidence="2">
    <location>
        <begin position="906"/>
        <end position="926"/>
    </location>
</feature>
<dbReference type="Gene3D" id="3.30.70.1440">
    <property type="entry name" value="Multidrug efflux transporter AcrB pore domain"/>
    <property type="match status" value="1"/>
</dbReference>
<dbReference type="HOGENOM" id="CLU_002755_1_2_12"/>
<keyword evidence="2" id="KW-1133">Transmembrane helix</keyword>
<dbReference type="SUPFAM" id="SSF82866">
    <property type="entry name" value="Multidrug efflux transporter AcrB transmembrane domain"/>
    <property type="match status" value="2"/>
</dbReference>
<name>F4LLX6_TREBD</name>
<proteinExistence type="predicted"/>
<dbReference type="Proteomes" id="UP000006546">
    <property type="component" value="Chromosome"/>
</dbReference>
<dbReference type="InterPro" id="IPR027463">
    <property type="entry name" value="AcrB_DN_DC_subdom"/>
</dbReference>
<dbReference type="Gene3D" id="3.30.70.1320">
    <property type="entry name" value="Multidrug efflux transporter AcrB pore domain like"/>
    <property type="match status" value="1"/>
</dbReference>
<dbReference type="Gene3D" id="3.30.70.1430">
    <property type="entry name" value="Multidrug efflux transporter AcrB pore domain"/>
    <property type="match status" value="2"/>
</dbReference>
<sequence length="1105" mass="119458">MSLSKRAVSKPTTVLILFVILTALGIYSTTKLPLDLLPDMELPYIAISTSYTNAGPEEVERSVSRPIESSISSVTGLKNMQSLSSTGSSLVLLELNYGTNLDAATNEIRDKLDLVKGYLPDDTGTPLILKMDPSMMPIMQYVVSGNRTPEELRLYAEDIIQPRLEQIDGVASASISGGREKAIVVDIPRDRLEAYSLTITQIAQMIGAQNVQGSGGSISEGDKTYSITTSGEYTSLDDIRNTVIAYKSSPVSGGTPQVRKILLRDIADVYEGYKDVSSLAYMNGTPCVIVSIQKQSGKNSVQTANSVRKQITSIEKLLPADVKLSEEMNTTDIIETSIKNIVSSALSGALLAIIVLFIFLRSIKSTIIIGITIPVSLIITLGLMKFTGFSLNMMTLAGLSLGVGMLVDNSIVILENIYSYRAKGAKPSVAAVLGSQEMIMAITASTLTTICVFLPLVMYSNELGMVGQIFKGLTFTVVFSLVCSLAVAVVLVPVLSSKYLKLENIAGRKRTGFVGAVDCAMTRFFERVDKLYARAVRGVLHHKVITIGIIVALLVASLVMIPVIGFIYMPEQGADSVSVSLEMPKGTRLETTDSVVRHLEALVRQDVKGVKSTTVSVGGGSMMGLGGSNTNTASLYITLYPLAEREEGWDSDETAKVKIRKYFDQFPGAVLSFGSSGFSMGGSDIDVVIKSNSMEQLRKAADDIVAALGEHTGEYLTEVSSNLEDGLPEVEIVIDRNKLQDLGLNIYSVSNEIKANVNGTTASRYRDGGNEIDITVQLAEDDRTRLLDLEQIFVTNSQGQRIPLSSFASYEESESPVTIIRENQMRTIHVTAKKQNWRQATTQVQTVVEKAIRENVVLGDDVRVSYGGSFENLQEGLTQFAVIILMAVILVFAVMASQFESFLDPFIVLFTIPLSVIGIVAIYLMTGSPLNMITAVGALVLVGIIVNNGIVLVDYTNLLRKRGYALEDACIKAAQNRLRPILMTTLTTVLGLVPMAFFPGEGSEMTQPIGQTVLGGLTFGTLMTLFLMPTLYYVFNRFREKRQAKKLLKKQLRAERKSAKAAGGDGKQAGANGNNAAVLSASGTRKPVSGPSAYGTVSMEDFDDE</sequence>
<feature type="transmembrane region" description="Helical" evidence="2">
    <location>
        <begin position="396"/>
        <end position="418"/>
    </location>
</feature>
<dbReference type="KEGG" id="tbe:Trebr_0218"/>
<evidence type="ECO:0000313" key="4">
    <source>
        <dbReference type="Proteomes" id="UP000006546"/>
    </source>
</evidence>
<dbReference type="Pfam" id="PF00873">
    <property type="entry name" value="ACR_tran"/>
    <property type="match status" value="1"/>
</dbReference>
<keyword evidence="2" id="KW-0472">Membrane</keyword>
<gene>
    <name evidence="3" type="ordered locus">Trebr_0218</name>
</gene>
<dbReference type="eggNOG" id="COG0841">
    <property type="taxonomic scope" value="Bacteria"/>
</dbReference>
<dbReference type="PANTHER" id="PTHR32063:SF0">
    <property type="entry name" value="SWARMING MOTILITY PROTEIN SWRC"/>
    <property type="match status" value="1"/>
</dbReference>
<dbReference type="SUPFAM" id="SSF82714">
    <property type="entry name" value="Multidrug efflux transporter AcrB TolC docking domain, DN and DC subdomains"/>
    <property type="match status" value="2"/>
</dbReference>
<evidence type="ECO:0000313" key="3">
    <source>
        <dbReference type="EMBL" id="AEE15668.1"/>
    </source>
</evidence>
<organism evidence="3 4">
    <name type="scientific">Treponema brennaborense (strain DSM 12168 / CIP 105900 / DD5/3)</name>
    <dbReference type="NCBI Taxonomy" id="906968"/>
    <lineage>
        <taxon>Bacteria</taxon>
        <taxon>Pseudomonadati</taxon>
        <taxon>Spirochaetota</taxon>
        <taxon>Spirochaetia</taxon>
        <taxon>Spirochaetales</taxon>
        <taxon>Treponemataceae</taxon>
        <taxon>Treponema</taxon>
    </lineage>
</organism>
<feature type="compositionally biased region" description="Low complexity" evidence="1">
    <location>
        <begin position="1068"/>
        <end position="1083"/>
    </location>
</feature>
<dbReference type="PANTHER" id="PTHR32063">
    <property type="match status" value="1"/>
</dbReference>
<dbReference type="OrthoDB" id="366306at2"/>
<dbReference type="InterPro" id="IPR001036">
    <property type="entry name" value="Acrflvin-R"/>
</dbReference>
<protein>
    <submittedName>
        <fullName evidence="3">Acriflavin resistance protein</fullName>
    </submittedName>
</protein>
<feature type="transmembrane region" description="Helical" evidence="2">
    <location>
        <begin position="1012"/>
        <end position="1035"/>
    </location>
</feature>
<feature type="transmembrane region" description="Helical" evidence="2">
    <location>
        <begin position="981"/>
        <end position="1000"/>
    </location>
</feature>
<dbReference type="RefSeq" id="WP_013757387.1">
    <property type="nucleotide sequence ID" value="NC_015500.1"/>
</dbReference>
<dbReference type="STRING" id="906968.Trebr_0218"/>